<sequence>MDTGVVIRIVREEDAEPLAAVLRANREFLRPWEPKHDEAYFTADGQRRIIDDALLLYSGGVHLPCAIIRHGELVGRININNIVRGNLQTGDVGYWVAQSAGGQGVATIAVEAVVTLAFTALNLHRVGANTLIHNARSQRVLAKNGFERIGLAPKFLRIEGIWQDHVMFQRVNPDWV</sequence>
<dbReference type="GO" id="GO:0008999">
    <property type="term" value="F:protein-N-terminal-alanine acetyltransferase activity"/>
    <property type="evidence" value="ECO:0007669"/>
    <property type="project" value="TreeGrafter"/>
</dbReference>
<evidence type="ECO:0000256" key="2">
    <source>
        <dbReference type="ARBA" id="ARBA00023315"/>
    </source>
</evidence>
<dbReference type="InterPro" id="IPR016181">
    <property type="entry name" value="Acyl_CoA_acyltransferase"/>
</dbReference>
<dbReference type="Proteomes" id="UP001138997">
    <property type="component" value="Unassembled WGS sequence"/>
</dbReference>
<dbReference type="PROSITE" id="PS51186">
    <property type="entry name" value="GNAT"/>
    <property type="match status" value="1"/>
</dbReference>
<dbReference type="EMBL" id="JAJOMB010000008">
    <property type="protein sequence ID" value="MCD5312666.1"/>
    <property type="molecule type" value="Genomic_DNA"/>
</dbReference>
<keyword evidence="1" id="KW-0808">Transferase</keyword>
<evidence type="ECO:0000259" key="4">
    <source>
        <dbReference type="PROSITE" id="PS51186"/>
    </source>
</evidence>
<dbReference type="Gene3D" id="3.40.630.30">
    <property type="match status" value="1"/>
</dbReference>
<reference evidence="5" key="1">
    <citation type="submission" date="2021-11" db="EMBL/GenBank/DDBJ databases">
        <title>Streptomyces corallinus and Kineosporia corallina sp. nov., two new coral-derived marine actinobacteria.</title>
        <authorList>
            <person name="Buangrab K."/>
            <person name="Sutthacheep M."/>
            <person name="Yeemin T."/>
            <person name="Harunari E."/>
            <person name="Igarashi Y."/>
            <person name="Sripreechasak P."/>
            <person name="Kanchanasin P."/>
            <person name="Tanasupawat S."/>
            <person name="Phongsopitanun W."/>
        </authorList>
    </citation>
    <scope>NUCLEOTIDE SEQUENCE</scope>
    <source>
        <strain evidence="5">JCM 31032</strain>
    </source>
</reference>
<keyword evidence="2" id="KW-0012">Acyltransferase</keyword>
<gene>
    <name evidence="5" type="ORF">LR394_17295</name>
</gene>
<name>A0A9X1NG34_9ACTN</name>
<keyword evidence="6" id="KW-1185">Reference proteome</keyword>
<dbReference type="GO" id="GO:0005737">
    <property type="term" value="C:cytoplasm"/>
    <property type="evidence" value="ECO:0007669"/>
    <property type="project" value="TreeGrafter"/>
</dbReference>
<accession>A0A9X1NG34</accession>
<dbReference type="PANTHER" id="PTHR43792">
    <property type="entry name" value="GNAT FAMILY, PUTATIVE (AFU_ORTHOLOGUE AFUA_3G00765)-RELATED-RELATED"/>
    <property type="match status" value="1"/>
</dbReference>
<dbReference type="InterPro" id="IPR051531">
    <property type="entry name" value="N-acetyltransferase"/>
</dbReference>
<dbReference type="SUPFAM" id="SSF55729">
    <property type="entry name" value="Acyl-CoA N-acyltransferases (Nat)"/>
    <property type="match status" value="1"/>
</dbReference>
<feature type="domain" description="N-acetyltransferase" evidence="4">
    <location>
        <begin position="5"/>
        <end position="172"/>
    </location>
</feature>
<dbReference type="PANTHER" id="PTHR43792:SF8">
    <property type="entry name" value="[RIBOSOMAL PROTEIN US5]-ALANINE N-ACETYLTRANSFERASE"/>
    <property type="match status" value="1"/>
</dbReference>
<evidence type="ECO:0000313" key="6">
    <source>
        <dbReference type="Proteomes" id="UP001138997"/>
    </source>
</evidence>
<dbReference type="AlphaFoldDB" id="A0A9X1NG34"/>
<comment type="caution">
    <text evidence="5">The sequence shown here is derived from an EMBL/GenBank/DDBJ whole genome shotgun (WGS) entry which is preliminary data.</text>
</comment>
<proteinExistence type="inferred from homology"/>
<dbReference type="RefSeq" id="WP_231443212.1">
    <property type="nucleotide sequence ID" value="NZ_JAJOMB010000008.1"/>
</dbReference>
<evidence type="ECO:0000256" key="1">
    <source>
        <dbReference type="ARBA" id="ARBA00022679"/>
    </source>
</evidence>
<dbReference type="Pfam" id="PF13302">
    <property type="entry name" value="Acetyltransf_3"/>
    <property type="match status" value="1"/>
</dbReference>
<protein>
    <submittedName>
        <fullName evidence="5">GNAT family N-acetyltransferase</fullName>
    </submittedName>
</protein>
<evidence type="ECO:0000256" key="3">
    <source>
        <dbReference type="ARBA" id="ARBA00038502"/>
    </source>
</evidence>
<comment type="similarity">
    <text evidence="3">Belongs to the acetyltransferase family. RimJ subfamily.</text>
</comment>
<evidence type="ECO:0000313" key="5">
    <source>
        <dbReference type="EMBL" id="MCD5312666.1"/>
    </source>
</evidence>
<organism evidence="5 6">
    <name type="scientific">Kineosporia babensis</name>
    <dbReference type="NCBI Taxonomy" id="499548"/>
    <lineage>
        <taxon>Bacteria</taxon>
        <taxon>Bacillati</taxon>
        <taxon>Actinomycetota</taxon>
        <taxon>Actinomycetes</taxon>
        <taxon>Kineosporiales</taxon>
        <taxon>Kineosporiaceae</taxon>
        <taxon>Kineosporia</taxon>
    </lineage>
</organism>
<dbReference type="InterPro" id="IPR000182">
    <property type="entry name" value="GNAT_dom"/>
</dbReference>